<dbReference type="PANTHER" id="PTHR10146:SF14">
    <property type="entry name" value="PYRIDOXAL PHOSPHATE HOMEOSTASIS PROTEIN"/>
    <property type="match status" value="1"/>
</dbReference>
<dbReference type="Proteomes" id="UP000677913">
    <property type="component" value="Unassembled WGS sequence"/>
</dbReference>
<accession>A0A8J7WR73</accession>
<name>A0A8J7WR73_9ACTN</name>
<comment type="function">
    <text evidence="2">Pyridoxal 5'-phosphate (PLP)-binding protein, which is involved in PLP homeostasis.</text>
</comment>
<evidence type="ECO:0000259" key="5">
    <source>
        <dbReference type="Pfam" id="PF01168"/>
    </source>
</evidence>
<dbReference type="PANTHER" id="PTHR10146">
    <property type="entry name" value="PROLINE SYNTHETASE CO-TRANSCRIBED BACTERIAL HOMOLOG PROTEIN"/>
    <property type="match status" value="1"/>
</dbReference>
<evidence type="ECO:0000256" key="1">
    <source>
        <dbReference type="ARBA" id="ARBA00022898"/>
    </source>
</evidence>
<dbReference type="InterPro" id="IPR011078">
    <property type="entry name" value="PyrdxlP_homeostasis"/>
</dbReference>
<evidence type="ECO:0000256" key="4">
    <source>
        <dbReference type="RuleBase" id="RU004514"/>
    </source>
</evidence>
<evidence type="ECO:0000256" key="3">
    <source>
        <dbReference type="PIRSR" id="PIRSR004848-1"/>
    </source>
</evidence>
<comment type="similarity">
    <text evidence="2 4">Belongs to the pyridoxal phosphate-binding protein YggS/PROSC family.</text>
</comment>
<keyword evidence="7" id="KW-1185">Reference proteome</keyword>
<organism evidence="6 7">
    <name type="scientific">Actinocrinis puniceicyclus</name>
    <dbReference type="NCBI Taxonomy" id="977794"/>
    <lineage>
        <taxon>Bacteria</taxon>
        <taxon>Bacillati</taxon>
        <taxon>Actinomycetota</taxon>
        <taxon>Actinomycetes</taxon>
        <taxon>Catenulisporales</taxon>
        <taxon>Actinospicaceae</taxon>
        <taxon>Actinocrinis</taxon>
    </lineage>
</organism>
<dbReference type="AlphaFoldDB" id="A0A8J7WR73"/>
<dbReference type="SUPFAM" id="SSF51419">
    <property type="entry name" value="PLP-binding barrel"/>
    <property type="match status" value="1"/>
</dbReference>
<evidence type="ECO:0000313" key="7">
    <source>
        <dbReference type="Proteomes" id="UP000677913"/>
    </source>
</evidence>
<evidence type="ECO:0000256" key="2">
    <source>
        <dbReference type="HAMAP-Rule" id="MF_02087"/>
    </source>
</evidence>
<protein>
    <recommendedName>
        <fullName evidence="2">Pyridoxal phosphate homeostasis protein</fullName>
        <shortName evidence="2">PLP homeostasis protein</shortName>
    </recommendedName>
</protein>
<dbReference type="CDD" id="cd00635">
    <property type="entry name" value="PLPDE_III_YBL036c_like"/>
    <property type="match status" value="1"/>
</dbReference>
<gene>
    <name evidence="6" type="ORF">KGA66_13490</name>
</gene>
<dbReference type="HAMAP" id="MF_02087">
    <property type="entry name" value="PLP_homeostasis"/>
    <property type="match status" value="1"/>
</dbReference>
<dbReference type="Gene3D" id="3.20.20.10">
    <property type="entry name" value="Alanine racemase"/>
    <property type="match status" value="1"/>
</dbReference>
<dbReference type="PIRSF" id="PIRSF004848">
    <property type="entry name" value="YBL036c_PLPDEIII"/>
    <property type="match status" value="1"/>
</dbReference>
<evidence type="ECO:0000313" key="6">
    <source>
        <dbReference type="EMBL" id="MBS2964065.1"/>
    </source>
</evidence>
<dbReference type="InterPro" id="IPR029066">
    <property type="entry name" value="PLP-binding_barrel"/>
</dbReference>
<sequence length="258" mass="26610">MAESYAGSGPEDQRAAQLAENLNALRTRLDAACAAAHRAPGAVALVAVTKFFPATDVLRLLRLGLREFGENRDQEAADKAARVAGALRGPQHLDLAAPRWHFIGQLQTNKARSVVSYADVIESVDRLRLVAALDRAAERAGRAPTCLIQVNLDPDPGAGADADGRGGAAPGEVERIADAVAGSPALRLGGLMAVAPLGADPRPAFERLAELHAKVLGTHPEAVSLSAGMSGDLEAAVAAGATHVRIGSALLGSRAPLR</sequence>
<dbReference type="Pfam" id="PF01168">
    <property type="entry name" value="Ala_racemase_N"/>
    <property type="match status" value="1"/>
</dbReference>
<dbReference type="EMBL" id="JAGSXH010000040">
    <property type="protein sequence ID" value="MBS2964065.1"/>
    <property type="molecule type" value="Genomic_DNA"/>
</dbReference>
<dbReference type="PROSITE" id="PS01211">
    <property type="entry name" value="UPF0001"/>
    <property type="match status" value="1"/>
</dbReference>
<dbReference type="RefSeq" id="WP_211468343.1">
    <property type="nucleotide sequence ID" value="NZ_JAGSXH010000040.1"/>
</dbReference>
<keyword evidence="1 2" id="KW-0663">Pyridoxal phosphate</keyword>
<proteinExistence type="inferred from homology"/>
<feature type="modified residue" description="N6-(pyridoxal phosphate)lysine" evidence="2 3">
    <location>
        <position position="50"/>
    </location>
</feature>
<comment type="cofactor">
    <cofactor evidence="3">
        <name>pyridoxal 5'-phosphate</name>
        <dbReference type="ChEBI" id="CHEBI:597326"/>
    </cofactor>
</comment>
<dbReference type="NCBIfam" id="TIGR00044">
    <property type="entry name" value="YggS family pyridoxal phosphate-dependent enzyme"/>
    <property type="match status" value="1"/>
</dbReference>
<dbReference type="InterPro" id="IPR001608">
    <property type="entry name" value="Ala_racemase_N"/>
</dbReference>
<comment type="caution">
    <text evidence="6">The sequence shown here is derived from an EMBL/GenBank/DDBJ whole genome shotgun (WGS) entry which is preliminary data.</text>
</comment>
<feature type="domain" description="Alanine racemase N-terminal" evidence="5">
    <location>
        <begin position="21"/>
        <end position="254"/>
    </location>
</feature>
<reference evidence="6" key="1">
    <citation type="submission" date="2021-04" db="EMBL/GenBank/DDBJ databases">
        <title>Genome based classification of Actinospica acidithermotolerans sp. nov., an actinobacterium isolated from an Indonesian hot spring.</title>
        <authorList>
            <person name="Kusuma A.B."/>
            <person name="Putra K.E."/>
            <person name="Nafisah S."/>
            <person name="Loh J."/>
            <person name="Nouioui I."/>
            <person name="Goodfellow M."/>
        </authorList>
    </citation>
    <scope>NUCLEOTIDE SEQUENCE</scope>
    <source>
        <strain evidence="6">DSM 45618</strain>
    </source>
</reference>
<dbReference type="GO" id="GO:0030170">
    <property type="term" value="F:pyridoxal phosphate binding"/>
    <property type="evidence" value="ECO:0007669"/>
    <property type="project" value="UniProtKB-UniRule"/>
</dbReference>